<evidence type="ECO:0000256" key="4">
    <source>
        <dbReference type="ARBA" id="ARBA00023136"/>
    </source>
</evidence>
<keyword evidence="3 5" id="KW-1133">Transmembrane helix</keyword>
<dbReference type="PROSITE" id="PS00217">
    <property type="entry name" value="SUGAR_TRANSPORT_2"/>
    <property type="match status" value="1"/>
</dbReference>
<dbReference type="GO" id="GO:0046943">
    <property type="term" value="F:carboxylic acid transmembrane transporter activity"/>
    <property type="evidence" value="ECO:0007669"/>
    <property type="project" value="TreeGrafter"/>
</dbReference>
<feature type="transmembrane region" description="Helical" evidence="5">
    <location>
        <begin position="160"/>
        <end position="184"/>
    </location>
</feature>
<keyword evidence="4 5" id="KW-0472">Membrane</keyword>
<dbReference type="InterPro" id="IPR005829">
    <property type="entry name" value="Sugar_transporter_CS"/>
</dbReference>
<dbReference type="GO" id="GO:0005886">
    <property type="term" value="C:plasma membrane"/>
    <property type="evidence" value="ECO:0007669"/>
    <property type="project" value="UniProtKB-SubCell"/>
</dbReference>
<keyword evidence="2 5" id="KW-0812">Transmembrane</keyword>
<evidence type="ECO:0000256" key="1">
    <source>
        <dbReference type="ARBA" id="ARBA00004651"/>
    </source>
</evidence>
<feature type="domain" description="Major facilitator superfamily (MFS) profile" evidence="6">
    <location>
        <begin position="36"/>
        <end position="432"/>
    </location>
</feature>
<dbReference type="CDD" id="cd17371">
    <property type="entry name" value="MFS_MucK"/>
    <property type="match status" value="1"/>
</dbReference>
<feature type="transmembrane region" description="Helical" evidence="5">
    <location>
        <begin position="103"/>
        <end position="121"/>
    </location>
</feature>
<dbReference type="FunFam" id="1.20.1250.20:FF:000253">
    <property type="entry name" value="Transporter, major facilitator family"/>
    <property type="match status" value="1"/>
</dbReference>
<feature type="transmembrane region" description="Helical" evidence="5">
    <location>
        <begin position="407"/>
        <end position="428"/>
    </location>
</feature>
<feature type="transmembrane region" description="Helical" evidence="5">
    <location>
        <begin position="74"/>
        <end position="96"/>
    </location>
</feature>
<evidence type="ECO:0000256" key="3">
    <source>
        <dbReference type="ARBA" id="ARBA00022989"/>
    </source>
</evidence>
<reference evidence="7" key="1">
    <citation type="submission" date="2018-12" db="EMBL/GenBank/DDBJ databases">
        <title>Novel natural products biosynthetic potential of the class Ktedonobacteria.</title>
        <authorList>
            <person name="Zheng Y."/>
            <person name="Saitou A."/>
            <person name="Wang C.M."/>
            <person name="Toyoda A."/>
            <person name="Minakuchi Y."/>
            <person name="Sekiguchi Y."/>
            <person name="Ueda K."/>
            <person name="Takano H."/>
            <person name="Sakai Y."/>
            <person name="Yokota A."/>
            <person name="Yabe S."/>
        </authorList>
    </citation>
    <scope>NUCLEOTIDE SEQUENCE</scope>
    <source>
        <strain evidence="7">A3-2</strain>
    </source>
</reference>
<feature type="transmembrane region" description="Helical" evidence="5">
    <location>
        <begin position="290"/>
        <end position="308"/>
    </location>
</feature>
<feature type="transmembrane region" description="Helical" evidence="5">
    <location>
        <begin position="382"/>
        <end position="401"/>
    </location>
</feature>
<protein>
    <submittedName>
        <fullName evidence="7">MFS transporter</fullName>
    </submittedName>
</protein>
<dbReference type="InterPro" id="IPR020846">
    <property type="entry name" value="MFS_dom"/>
</dbReference>
<dbReference type="Pfam" id="PF07690">
    <property type="entry name" value="MFS_1"/>
    <property type="match status" value="1"/>
</dbReference>
<feature type="transmembrane region" description="Helical" evidence="5">
    <location>
        <begin position="249"/>
        <end position="270"/>
    </location>
</feature>
<evidence type="ECO:0000256" key="5">
    <source>
        <dbReference type="SAM" id="Phobius"/>
    </source>
</evidence>
<evidence type="ECO:0000313" key="7">
    <source>
        <dbReference type="EMBL" id="BBH92351.1"/>
    </source>
</evidence>
<organism evidence="7">
    <name type="scientific">Thermogemmatispora argillosa</name>
    <dbReference type="NCBI Taxonomy" id="2045280"/>
    <lineage>
        <taxon>Bacteria</taxon>
        <taxon>Bacillati</taxon>
        <taxon>Chloroflexota</taxon>
        <taxon>Ktedonobacteria</taxon>
        <taxon>Thermogemmatisporales</taxon>
        <taxon>Thermogemmatisporaceae</taxon>
        <taxon>Thermogemmatispora</taxon>
    </lineage>
</organism>
<dbReference type="AlphaFoldDB" id="A0A455SYY3"/>
<accession>A0A455SYY3</accession>
<comment type="subcellular location">
    <subcellularLocation>
        <location evidence="1">Cell membrane</location>
        <topology evidence="1">Multi-pass membrane protein</topology>
    </subcellularLocation>
</comment>
<feature type="transmembrane region" description="Helical" evidence="5">
    <location>
        <begin position="36"/>
        <end position="54"/>
    </location>
</feature>
<dbReference type="Gene3D" id="1.20.1250.20">
    <property type="entry name" value="MFS general substrate transporter like domains"/>
    <property type="match status" value="1"/>
</dbReference>
<name>A0A455SYY3_9CHLR</name>
<evidence type="ECO:0000259" key="6">
    <source>
        <dbReference type="PROSITE" id="PS50850"/>
    </source>
</evidence>
<dbReference type="EMBL" id="AP019377">
    <property type="protein sequence ID" value="BBH92351.1"/>
    <property type="molecule type" value="Genomic_DNA"/>
</dbReference>
<dbReference type="PANTHER" id="PTHR23508:SF10">
    <property type="entry name" value="CARBOXYLIC ACID TRANSPORTER PROTEIN HOMOLOG"/>
    <property type="match status" value="1"/>
</dbReference>
<proteinExistence type="predicted"/>
<gene>
    <name evidence="7" type="ORF">KTA_05500</name>
</gene>
<dbReference type="PANTHER" id="PTHR23508">
    <property type="entry name" value="CARBOXYLIC ACID TRANSPORTER PROTEIN HOMOLOG"/>
    <property type="match status" value="1"/>
</dbReference>
<dbReference type="InterPro" id="IPR036259">
    <property type="entry name" value="MFS_trans_sf"/>
</dbReference>
<dbReference type="SUPFAM" id="SSF103473">
    <property type="entry name" value="MFS general substrate transporter"/>
    <property type="match status" value="1"/>
</dbReference>
<evidence type="ECO:0000256" key="2">
    <source>
        <dbReference type="ARBA" id="ARBA00022692"/>
    </source>
</evidence>
<feature type="transmembrane region" description="Helical" evidence="5">
    <location>
        <begin position="320"/>
        <end position="337"/>
    </location>
</feature>
<sequence>MNVEQGHSGSSLAAPQRSRLLSLDWYRTLRGSSRHAFWAAFLGYALDAFDYQIFSFVLTATAAAFGLTTGQSGLIATVTLVVSAFGGILAGVFADLIGRVRTLMLTIAVYSLFTFLSGLAPNYGFLLLFRSLQGLGFGGEWAAGAILIAEMADPAQRGRVLGMVQSSWAVGWGLALVAYTLVFSFFPASIAWRISFCLGILPGLLTLYVRARVPEPEVFVQTRAAEQQAAGGQVRSTRSSLLQIFQPDLLGRTLAATLLAIGAQGGYYAIFTWLPTFLKTVRHLSVVGSAPYLAVVIIGSFIGYVTSGYINDWLGRRPTFAIYALCSAALIFLYTQIPTGANGLLLVLGAPLGFFASGIFSGFGSFLAEIFPSRARGAGQGFCYNFGRGVGAFFPTIIGFLSAAIGLGGAIGFGACAYALCLIALLLLPETRGKRLVAVD</sequence>
<feature type="transmembrane region" description="Helical" evidence="5">
    <location>
        <begin position="343"/>
        <end position="370"/>
    </location>
</feature>
<dbReference type="PROSITE" id="PS50850">
    <property type="entry name" value="MFS"/>
    <property type="match status" value="1"/>
</dbReference>
<dbReference type="InterPro" id="IPR011701">
    <property type="entry name" value="MFS"/>
</dbReference>